<dbReference type="OrthoDB" id="60278at2759"/>
<accession>T0PX98</accession>
<evidence type="ECO:0000256" key="1">
    <source>
        <dbReference type="SAM" id="MobiDB-lite"/>
    </source>
</evidence>
<dbReference type="VEuPathDB" id="FungiDB:SDRG_16476"/>
<dbReference type="AlphaFoldDB" id="T0PX98"/>
<dbReference type="InParanoid" id="T0PX98"/>
<evidence type="ECO:0000313" key="2">
    <source>
        <dbReference type="EMBL" id="EQC25655.1"/>
    </source>
</evidence>
<dbReference type="RefSeq" id="XP_008620912.1">
    <property type="nucleotide sequence ID" value="XM_008622690.1"/>
</dbReference>
<dbReference type="GeneID" id="19957203"/>
<reference evidence="2 3" key="1">
    <citation type="submission" date="2012-04" db="EMBL/GenBank/DDBJ databases">
        <title>The Genome Sequence of Saprolegnia declina VS20.</title>
        <authorList>
            <consortium name="The Broad Institute Genome Sequencing Platform"/>
            <person name="Russ C."/>
            <person name="Nusbaum C."/>
            <person name="Tyler B."/>
            <person name="van West P."/>
            <person name="Dieguez-Uribeondo J."/>
            <person name="de Bruijn I."/>
            <person name="Tripathy S."/>
            <person name="Jiang R."/>
            <person name="Young S.K."/>
            <person name="Zeng Q."/>
            <person name="Gargeya S."/>
            <person name="Fitzgerald M."/>
            <person name="Haas B."/>
            <person name="Abouelleil A."/>
            <person name="Alvarado L."/>
            <person name="Arachchi H.M."/>
            <person name="Berlin A."/>
            <person name="Chapman S.B."/>
            <person name="Goldberg J."/>
            <person name="Griggs A."/>
            <person name="Gujja S."/>
            <person name="Hansen M."/>
            <person name="Howarth C."/>
            <person name="Imamovic A."/>
            <person name="Larimer J."/>
            <person name="McCowen C."/>
            <person name="Montmayeur A."/>
            <person name="Murphy C."/>
            <person name="Neiman D."/>
            <person name="Pearson M."/>
            <person name="Priest M."/>
            <person name="Roberts A."/>
            <person name="Saif S."/>
            <person name="Shea T."/>
            <person name="Sisk P."/>
            <person name="Sykes S."/>
            <person name="Wortman J."/>
            <person name="Nusbaum C."/>
            <person name="Birren B."/>
        </authorList>
    </citation>
    <scope>NUCLEOTIDE SEQUENCE [LARGE SCALE GENOMIC DNA]</scope>
    <source>
        <strain evidence="2 3">VS20</strain>
    </source>
</reference>
<feature type="non-terminal residue" evidence="2">
    <location>
        <position position="1"/>
    </location>
</feature>
<dbReference type="EMBL" id="JH767262">
    <property type="protein sequence ID" value="EQC25655.1"/>
    <property type="molecule type" value="Genomic_DNA"/>
</dbReference>
<evidence type="ECO:0008006" key="4">
    <source>
        <dbReference type="Google" id="ProtNLM"/>
    </source>
</evidence>
<gene>
    <name evidence="2" type="ORF">SDRG_16476</name>
</gene>
<name>T0PX98_SAPDV</name>
<organism evidence="2 3">
    <name type="scientific">Saprolegnia diclina (strain VS20)</name>
    <dbReference type="NCBI Taxonomy" id="1156394"/>
    <lineage>
        <taxon>Eukaryota</taxon>
        <taxon>Sar</taxon>
        <taxon>Stramenopiles</taxon>
        <taxon>Oomycota</taxon>
        <taxon>Saprolegniomycetes</taxon>
        <taxon>Saprolegniales</taxon>
        <taxon>Saprolegniaceae</taxon>
        <taxon>Saprolegnia</taxon>
    </lineage>
</organism>
<feature type="region of interest" description="Disordered" evidence="1">
    <location>
        <begin position="1"/>
        <end position="35"/>
    </location>
</feature>
<feature type="compositionally biased region" description="Basic and acidic residues" evidence="1">
    <location>
        <begin position="22"/>
        <end position="35"/>
    </location>
</feature>
<keyword evidence="3" id="KW-1185">Reference proteome</keyword>
<sequence length="388" mass="44522">MVLHVASAAPTPVSTKKRKLHEQHSPLDRIKPSQDPRLAHIKSKRTKQLQSLLHHVYDLETEVARLKRGHLTMLPWEDVVIALKDDTLGQVRENRSLKRQVDAYAHLSTVLQSWIHSLHPPTRPPSQIEETWRHGQLMAGDAACRRIGSAWILQQVYHNTMRAMAHIAYPHTLTSSMDVHVTWDESQHFCMNATAQDIFEYPLEVVTDALERTERSFVKAYRRQGAIQDLFVPSDASDVQLVQEDSSSHHHTTRYNVVRGRFCESNRTVVALRTVLKDELFPLERNTWVLNTKQWWVADRIGPTTTRCRTFYTIDHPFTEGGGYVSLNELAACYNILSDDPKVIAAGVQARYEQSHVNQRVFFKRRFEEILASIAPTVERRSSVASPL</sequence>
<dbReference type="Proteomes" id="UP000030762">
    <property type="component" value="Unassembled WGS sequence"/>
</dbReference>
<protein>
    <recommendedName>
        <fullName evidence="4">START domain-containing protein</fullName>
    </recommendedName>
</protein>
<dbReference type="OMA" id="MAHIAYP"/>
<proteinExistence type="predicted"/>
<evidence type="ECO:0000313" key="3">
    <source>
        <dbReference type="Proteomes" id="UP000030762"/>
    </source>
</evidence>